<feature type="transmembrane region" description="Helical" evidence="8">
    <location>
        <begin position="220"/>
        <end position="248"/>
    </location>
</feature>
<feature type="domain" description="Methanolan biosynthesis EpsI" evidence="9">
    <location>
        <begin position="327"/>
        <end position="530"/>
    </location>
</feature>
<feature type="transmembrane region" description="Helical" evidence="8">
    <location>
        <begin position="183"/>
        <end position="208"/>
    </location>
</feature>
<dbReference type="Proteomes" id="UP001501321">
    <property type="component" value="Unassembled WGS sequence"/>
</dbReference>
<evidence type="ECO:0000256" key="1">
    <source>
        <dbReference type="ARBA" id="ARBA00004651"/>
    </source>
</evidence>
<evidence type="ECO:0000256" key="6">
    <source>
        <dbReference type="ARBA" id="ARBA00022989"/>
    </source>
</evidence>
<feature type="transmembrane region" description="Helical" evidence="8">
    <location>
        <begin position="260"/>
        <end position="280"/>
    </location>
</feature>
<dbReference type="InterPro" id="IPR054653">
    <property type="entry name" value="EpsI_type_B_pred"/>
</dbReference>
<evidence type="ECO:0000256" key="4">
    <source>
        <dbReference type="ARBA" id="ARBA00022692"/>
    </source>
</evidence>
<keyword evidence="7 8" id="KW-0472">Membrane</keyword>
<keyword evidence="11" id="KW-1185">Reference proteome</keyword>
<reference evidence="11" key="1">
    <citation type="journal article" date="2019" name="Int. J. Syst. Evol. Microbiol.">
        <title>The Global Catalogue of Microorganisms (GCM) 10K type strain sequencing project: providing services to taxonomists for standard genome sequencing and annotation.</title>
        <authorList>
            <consortium name="The Broad Institute Genomics Platform"/>
            <consortium name="The Broad Institute Genome Sequencing Center for Infectious Disease"/>
            <person name="Wu L."/>
            <person name="Ma J."/>
        </authorList>
    </citation>
    <scope>NUCLEOTIDE SEQUENCE [LARGE SCALE GENOMIC DNA]</scope>
    <source>
        <strain evidence="11">JCM 32226</strain>
    </source>
</reference>
<keyword evidence="4 8" id="KW-0812">Transmembrane</keyword>
<evidence type="ECO:0000256" key="8">
    <source>
        <dbReference type="SAM" id="Phobius"/>
    </source>
</evidence>
<keyword evidence="5" id="KW-0378">Hydrolase</keyword>
<dbReference type="NCBIfam" id="TIGR04178">
    <property type="entry name" value="exo_archaeo"/>
    <property type="match status" value="1"/>
</dbReference>
<evidence type="ECO:0000313" key="10">
    <source>
        <dbReference type="EMBL" id="GAA4492425.1"/>
    </source>
</evidence>
<dbReference type="InterPro" id="IPR013426">
    <property type="entry name" value="EpsH-like"/>
</dbReference>
<proteinExistence type="predicted"/>
<keyword evidence="2" id="KW-1003">Cell membrane</keyword>
<dbReference type="NCBIfam" id="TIGR02914">
    <property type="entry name" value="EpsI_fam"/>
    <property type="match status" value="1"/>
</dbReference>
<dbReference type="EMBL" id="BAABFC010000001">
    <property type="protein sequence ID" value="GAA4492425.1"/>
    <property type="molecule type" value="Genomic_DNA"/>
</dbReference>
<name>A0ABP8PUG4_9GAMM</name>
<dbReference type="Pfam" id="PF11984">
    <property type="entry name" value="DUF3485"/>
    <property type="match status" value="1"/>
</dbReference>
<feature type="transmembrane region" description="Helical" evidence="8">
    <location>
        <begin position="99"/>
        <end position="119"/>
    </location>
</feature>
<dbReference type="RefSeq" id="WP_345008949.1">
    <property type="nucleotide sequence ID" value="NZ_BAABFC010000001.1"/>
</dbReference>
<comment type="subcellular location">
    <subcellularLocation>
        <location evidence="1">Cell membrane</location>
        <topology evidence="1">Multi-pass membrane protein</topology>
    </subcellularLocation>
</comment>
<dbReference type="InterPro" id="IPR026392">
    <property type="entry name" value="Exo/Archaeosortase_dom"/>
</dbReference>
<sequence>MDLQCSSPNRGSLSLAASVSLMLVAMLGVYGPSVYRLYFAEGQSLGGNTSSILLLVALFLFLYGLPRQLSRPAPSQPWLGWSLAALALLMYVVGNLLLLPMLTVGALIPFLAAIVCLQLGLPACRALLLPLLLLLFVIPLPYVITDVIVQPMKQLISIAAENILYWLGYPVARSGVLLTLGGYQLLVADACSGINSLFSLEAIALLYLNAVKRESGWRNLIIAVLIFPISMLANTLRVLILALMTYHLGNDVAQGFMHEASGLLLFALALFVIISLDSLLDRWFKSQPQSTQDGEPVPHNSDAAAAVSSTVVASVQRWPSAMVFSALLLITAGTSHLFIANRTLLAQTHRLDLATLVPTQFADWQQLPVTNSQTILPETQAALDTLYDQQLVRTYSNGQGQQIMLSIAYGQDQSNDVSQVHRPEICYVGQGFVIKQAEPLTLTLDGQRVIAKKMVTEQGARHEPLIYWMLVGDKTVHAGWQRKLLQLSYAAQGVIPDGLLFRVSSIDPEDNRAFALQESFIRDLLAAIPASQRHLLIGQGHVR</sequence>
<dbReference type="NCBIfam" id="NF045609">
    <property type="entry name" value="EpsI_type_B"/>
    <property type="match status" value="1"/>
</dbReference>
<evidence type="ECO:0000256" key="3">
    <source>
        <dbReference type="ARBA" id="ARBA00022670"/>
    </source>
</evidence>
<accession>A0ABP8PUG4</accession>
<feature type="transmembrane region" description="Helical" evidence="8">
    <location>
        <begin position="12"/>
        <end position="33"/>
    </location>
</feature>
<dbReference type="InterPro" id="IPR014263">
    <property type="entry name" value="Methanolan_biosynth_EpsI"/>
</dbReference>
<keyword evidence="3" id="KW-0645">Protease</keyword>
<keyword evidence="6 8" id="KW-1133">Transmembrane helix</keyword>
<evidence type="ECO:0000256" key="2">
    <source>
        <dbReference type="ARBA" id="ARBA00022475"/>
    </source>
</evidence>
<protein>
    <recommendedName>
        <fullName evidence="9">Methanolan biosynthesis EpsI domain-containing protein</fullName>
    </recommendedName>
</protein>
<evidence type="ECO:0000259" key="9">
    <source>
        <dbReference type="Pfam" id="PF11984"/>
    </source>
</evidence>
<dbReference type="NCBIfam" id="TIGR02602">
    <property type="entry name" value="8TM_EpsH"/>
    <property type="match status" value="1"/>
</dbReference>
<comment type="caution">
    <text evidence="10">The sequence shown here is derived from an EMBL/GenBank/DDBJ whole genome shotgun (WGS) entry which is preliminary data.</text>
</comment>
<evidence type="ECO:0000256" key="7">
    <source>
        <dbReference type="ARBA" id="ARBA00023136"/>
    </source>
</evidence>
<feature type="transmembrane region" description="Helical" evidence="8">
    <location>
        <begin position="45"/>
        <end position="65"/>
    </location>
</feature>
<evidence type="ECO:0000256" key="5">
    <source>
        <dbReference type="ARBA" id="ARBA00022801"/>
    </source>
</evidence>
<dbReference type="InterPro" id="IPR019127">
    <property type="entry name" value="Exosortase"/>
</dbReference>
<feature type="transmembrane region" description="Helical" evidence="8">
    <location>
        <begin position="126"/>
        <end position="144"/>
    </location>
</feature>
<feature type="transmembrane region" description="Helical" evidence="8">
    <location>
        <begin position="77"/>
        <end position="93"/>
    </location>
</feature>
<feature type="transmembrane region" description="Helical" evidence="8">
    <location>
        <begin position="321"/>
        <end position="339"/>
    </location>
</feature>
<dbReference type="Pfam" id="PF09721">
    <property type="entry name" value="Exosortase_EpsH"/>
    <property type="match status" value="1"/>
</dbReference>
<evidence type="ECO:0000313" key="11">
    <source>
        <dbReference type="Proteomes" id="UP001501321"/>
    </source>
</evidence>
<organism evidence="10 11">
    <name type="scientific">Pseudaeromonas paramecii</name>
    <dbReference type="NCBI Taxonomy" id="2138166"/>
    <lineage>
        <taxon>Bacteria</taxon>
        <taxon>Pseudomonadati</taxon>
        <taxon>Pseudomonadota</taxon>
        <taxon>Gammaproteobacteria</taxon>
        <taxon>Aeromonadales</taxon>
        <taxon>Aeromonadaceae</taxon>
        <taxon>Pseudaeromonas</taxon>
    </lineage>
</organism>
<gene>
    <name evidence="10" type="ORF">GCM10023095_00870</name>
</gene>